<keyword evidence="7" id="KW-0690">Ribosome biogenesis</keyword>
<keyword evidence="4 7" id="KW-0255">Endonuclease</keyword>
<protein>
    <recommendedName>
        <fullName evidence="7">Endoribonuclease YbeY</fullName>
        <ecNumber evidence="7">3.1.-.-</ecNumber>
    </recommendedName>
</protein>
<dbReference type="HOGENOM" id="CLU_106710_0_0_5"/>
<feature type="binding site" evidence="7">
    <location>
        <position position="127"/>
    </location>
    <ligand>
        <name>Zn(2+)</name>
        <dbReference type="ChEBI" id="CHEBI:29105"/>
        <note>catalytic</note>
    </ligand>
</feature>
<dbReference type="PANTHER" id="PTHR46986">
    <property type="entry name" value="ENDORIBONUCLEASE YBEY, CHLOROPLASTIC"/>
    <property type="match status" value="1"/>
</dbReference>
<feature type="binding site" evidence="7">
    <location>
        <position position="131"/>
    </location>
    <ligand>
        <name>Zn(2+)</name>
        <dbReference type="ChEBI" id="CHEBI:29105"/>
        <note>catalytic</note>
    </ligand>
</feature>
<dbReference type="GO" id="GO:0004521">
    <property type="term" value="F:RNA endonuclease activity"/>
    <property type="evidence" value="ECO:0007669"/>
    <property type="project" value="UniProtKB-UniRule"/>
</dbReference>
<keyword evidence="3 7" id="KW-0479">Metal-binding</keyword>
<comment type="cofactor">
    <cofactor evidence="7">
        <name>Zn(2+)</name>
        <dbReference type="ChEBI" id="CHEBI:29105"/>
    </cofactor>
    <text evidence="7">Binds 1 zinc ion.</text>
</comment>
<keyword evidence="7" id="KW-0963">Cytoplasm</keyword>
<keyword evidence="7" id="KW-0698">rRNA processing</keyword>
<organism evidence="8 9">
    <name type="scientific">Candidatus Liberibacter americanus str. Sao Paulo</name>
    <dbReference type="NCBI Taxonomy" id="1261131"/>
    <lineage>
        <taxon>Bacteria</taxon>
        <taxon>Pseudomonadati</taxon>
        <taxon>Pseudomonadota</taxon>
        <taxon>Alphaproteobacteria</taxon>
        <taxon>Hyphomicrobiales</taxon>
        <taxon>Rhizobiaceae</taxon>
        <taxon>Liberibacter</taxon>
    </lineage>
</organism>
<keyword evidence="6 7" id="KW-0862">Zinc</keyword>
<dbReference type="EMBL" id="CP006604">
    <property type="protein sequence ID" value="AHA27439.1"/>
    <property type="molecule type" value="Genomic_DNA"/>
</dbReference>
<dbReference type="AlphaFoldDB" id="U6B301"/>
<evidence type="ECO:0000256" key="6">
    <source>
        <dbReference type="ARBA" id="ARBA00022833"/>
    </source>
</evidence>
<dbReference type="EC" id="3.1.-.-" evidence="7"/>
<keyword evidence="2 7" id="KW-0540">Nuclease</keyword>
<evidence type="ECO:0000256" key="2">
    <source>
        <dbReference type="ARBA" id="ARBA00022722"/>
    </source>
</evidence>
<comment type="subcellular location">
    <subcellularLocation>
        <location evidence="7">Cytoplasm</location>
    </subcellularLocation>
</comment>
<dbReference type="InterPro" id="IPR023091">
    <property type="entry name" value="MetalPrtase_cat_dom_sf_prd"/>
</dbReference>
<name>U6B301_9HYPH</name>
<evidence type="ECO:0000313" key="9">
    <source>
        <dbReference type="Proteomes" id="UP000017862"/>
    </source>
</evidence>
<comment type="function">
    <text evidence="7">Single strand-specific metallo-endoribonuclease involved in late-stage 70S ribosome quality control and in maturation of the 3' terminus of the 16S rRNA.</text>
</comment>
<gene>
    <name evidence="7" type="primary">ybeY</name>
    <name evidence="8" type="ORF">lam_056</name>
</gene>
<reference evidence="8 9" key="1">
    <citation type="journal article" date="2014" name="Mol. Plant Microbe Interact.">
        <title>The complete genome sequence of Candidatus Liberibacter americanus, associated with citrus Huanglongbing.</title>
        <authorList>
            <person name="Wulff N.A."/>
            <person name="Zhang S."/>
            <person name="Setubal J.C."/>
            <person name="Almeida N.F."/>
            <person name="Martins E.C."/>
            <person name="Harakava R."/>
            <person name="Kumar D."/>
            <person name="Rangel L.T."/>
            <person name="Foissac X."/>
            <person name="Bove J."/>
            <person name="Gabriel D.W."/>
        </authorList>
    </citation>
    <scope>NUCLEOTIDE SEQUENCE [LARGE SCALE GENOMIC DNA]</scope>
    <source>
        <strain evidence="8 9">Sao Paulo</strain>
    </source>
</reference>
<dbReference type="Gene3D" id="3.40.390.30">
    <property type="entry name" value="Metalloproteases ('zincins'), catalytic domain"/>
    <property type="match status" value="1"/>
</dbReference>
<dbReference type="PATRIC" id="fig|1261131.3.peg.50"/>
<dbReference type="GO" id="GO:0008270">
    <property type="term" value="F:zinc ion binding"/>
    <property type="evidence" value="ECO:0007669"/>
    <property type="project" value="UniProtKB-UniRule"/>
</dbReference>
<sequence>MDCPRIDLQIAVEDDSWIRVVDLRSLCKNIFDEAVLLLVSKKLKSFLDVVEVSLVFTNSNAIKILNAEYRGINKPTNVLSFPSFFSLSKDNLGPMLGDIVFAYDIIEEEASLLDKKFDDYLTHIILHGFLHLLDYNHIDDKDAFIMEGLEISILDKLGIDDPYRS</sequence>
<dbReference type="Proteomes" id="UP000017862">
    <property type="component" value="Chromosome"/>
</dbReference>
<dbReference type="KEGG" id="lar:lam_056"/>
<accession>U6B301</accession>
<dbReference type="PANTHER" id="PTHR46986:SF1">
    <property type="entry name" value="ENDORIBONUCLEASE YBEY, CHLOROPLASTIC"/>
    <property type="match status" value="1"/>
</dbReference>
<dbReference type="NCBIfam" id="TIGR00043">
    <property type="entry name" value="rRNA maturation RNase YbeY"/>
    <property type="match status" value="1"/>
</dbReference>
<evidence type="ECO:0000256" key="7">
    <source>
        <dbReference type="HAMAP-Rule" id="MF_00009"/>
    </source>
</evidence>
<dbReference type="eggNOG" id="COG0319">
    <property type="taxonomic scope" value="Bacteria"/>
</dbReference>
<dbReference type="GO" id="GO:0006364">
    <property type="term" value="P:rRNA processing"/>
    <property type="evidence" value="ECO:0007669"/>
    <property type="project" value="UniProtKB-UniRule"/>
</dbReference>
<keyword evidence="5 7" id="KW-0378">Hydrolase</keyword>
<feature type="binding site" evidence="7">
    <location>
        <position position="137"/>
    </location>
    <ligand>
        <name>Zn(2+)</name>
        <dbReference type="ChEBI" id="CHEBI:29105"/>
        <note>catalytic</note>
    </ligand>
</feature>
<dbReference type="SUPFAM" id="SSF55486">
    <property type="entry name" value="Metalloproteases ('zincins'), catalytic domain"/>
    <property type="match status" value="1"/>
</dbReference>
<dbReference type="GO" id="GO:0005737">
    <property type="term" value="C:cytoplasm"/>
    <property type="evidence" value="ECO:0007669"/>
    <property type="project" value="UniProtKB-SubCell"/>
</dbReference>
<evidence type="ECO:0000313" key="8">
    <source>
        <dbReference type="EMBL" id="AHA27439.1"/>
    </source>
</evidence>
<dbReference type="HAMAP" id="MF_00009">
    <property type="entry name" value="Endoribonucl_YbeY"/>
    <property type="match status" value="1"/>
</dbReference>
<evidence type="ECO:0000256" key="4">
    <source>
        <dbReference type="ARBA" id="ARBA00022759"/>
    </source>
</evidence>
<evidence type="ECO:0000256" key="5">
    <source>
        <dbReference type="ARBA" id="ARBA00022801"/>
    </source>
</evidence>
<keyword evidence="9" id="KW-1185">Reference proteome</keyword>
<evidence type="ECO:0000256" key="3">
    <source>
        <dbReference type="ARBA" id="ARBA00022723"/>
    </source>
</evidence>
<dbReference type="Pfam" id="PF02130">
    <property type="entry name" value="YbeY"/>
    <property type="match status" value="1"/>
</dbReference>
<comment type="similarity">
    <text evidence="1 7">Belongs to the endoribonuclease YbeY family.</text>
</comment>
<dbReference type="STRING" id="1261131.lam_056"/>
<dbReference type="RefSeq" id="WP_007556675.1">
    <property type="nucleotide sequence ID" value="NC_022793.1"/>
</dbReference>
<dbReference type="InterPro" id="IPR002036">
    <property type="entry name" value="YbeY"/>
</dbReference>
<proteinExistence type="inferred from homology"/>
<evidence type="ECO:0000256" key="1">
    <source>
        <dbReference type="ARBA" id="ARBA00010875"/>
    </source>
</evidence>
<dbReference type="GO" id="GO:0004222">
    <property type="term" value="F:metalloendopeptidase activity"/>
    <property type="evidence" value="ECO:0007669"/>
    <property type="project" value="InterPro"/>
</dbReference>